<organism evidence="1 2">
    <name type="scientific">Rugosimonospora acidiphila</name>
    <dbReference type="NCBI Taxonomy" id="556531"/>
    <lineage>
        <taxon>Bacteria</taxon>
        <taxon>Bacillati</taxon>
        <taxon>Actinomycetota</taxon>
        <taxon>Actinomycetes</taxon>
        <taxon>Micromonosporales</taxon>
        <taxon>Micromonosporaceae</taxon>
        <taxon>Rugosimonospora</taxon>
    </lineage>
</organism>
<comment type="caution">
    <text evidence="1">The sequence shown here is derived from an EMBL/GenBank/DDBJ whole genome shotgun (WGS) entry which is preliminary data.</text>
</comment>
<sequence>MDKTVTITTHGAPAKIEVFIARGSLRTHTKESFERQVNAAIRIAMTAYRQAATKAWEKAAGITEDNE</sequence>
<gene>
    <name evidence="1" type="ORF">GCM10023322_09870</name>
</gene>
<name>A0ABP9RLD9_9ACTN</name>
<accession>A0ABP9RLD9</accession>
<evidence type="ECO:0000313" key="1">
    <source>
        <dbReference type="EMBL" id="GAA5179556.1"/>
    </source>
</evidence>
<evidence type="ECO:0000313" key="2">
    <source>
        <dbReference type="Proteomes" id="UP001501570"/>
    </source>
</evidence>
<protein>
    <submittedName>
        <fullName evidence="1">Uncharacterized protein</fullName>
    </submittedName>
</protein>
<dbReference type="Proteomes" id="UP001501570">
    <property type="component" value="Unassembled WGS sequence"/>
</dbReference>
<keyword evidence="2" id="KW-1185">Reference proteome</keyword>
<reference evidence="2" key="1">
    <citation type="journal article" date="2019" name="Int. J. Syst. Evol. Microbiol.">
        <title>The Global Catalogue of Microorganisms (GCM) 10K type strain sequencing project: providing services to taxonomists for standard genome sequencing and annotation.</title>
        <authorList>
            <consortium name="The Broad Institute Genomics Platform"/>
            <consortium name="The Broad Institute Genome Sequencing Center for Infectious Disease"/>
            <person name="Wu L."/>
            <person name="Ma J."/>
        </authorList>
    </citation>
    <scope>NUCLEOTIDE SEQUENCE [LARGE SCALE GENOMIC DNA]</scope>
    <source>
        <strain evidence="2">JCM 18304</strain>
    </source>
</reference>
<proteinExistence type="predicted"/>
<dbReference type="EMBL" id="BAABJQ010000002">
    <property type="protein sequence ID" value="GAA5179556.1"/>
    <property type="molecule type" value="Genomic_DNA"/>
</dbReference>